<dbReference type="PANTHER" id="PTHR30619">
    <property type="entry name" value="DNA INTERNALIZATION/COMPETENCE PROTEIN COMEC/REC2"/>
    <property type="match status" value="1"/>
</dbReference>
<gene>
    <name evidence="1" type="ORF">FHR94_001854</name>
</gene>
<evidence type="ECO:0000313" key="2">
    <source>
        <dbReference type="Proteomes" id="UP000547614"/>
    </source>
</evidence>
<sequence length="396" mass="44108">MSRGNGNLYISFVSMGQGDCTVVSLPNGKILMIDCGTARWNTDYNTGRDRSQSRDDQLTQIRQLRQGVIDTLYADRHLHNYNKIDALVMTHPDKDHCNELFSVLFEKGPEIVNVYYSYQDLARYTEGGAGSWLTNFANVTGQRYAVAINQEGVRLNGNDVANATNSGDGAIHRKSVDPTTMGFVKILQGTDSGRGAKPCEVFLLAGDVKEYQNVRDKSDAKNRGSVVTLIVFGNQKFMICGDATFNTEKFLKDTYGDTLKNLELIQMGHHGSLTSSSCSTFHDLEPAVKSIGFVNHVNPRGAVISAAVDSGSSLKLPRYETIQKYSTLPEATRRLIPRPGNTIDCWWTTMERQPNKKRKKMRRVLVSHYEQKDVDLEIVATGKLGTIEYDRSNADV</sequence>
<evidence type="ECO:0000313" key="1">
    <source>
        <dbReference type="EMBL" id="MBB3190621.1"/>
    </source>
</evidence>
<reference evidence="1 2" key="1">
    <citation type="submission" date="2020-08" db="EMBL/GenBank/DDBJ databases">
        <title>Genomic Encyclopedia of Type Strains, Phase III (KMG-III): the genomes of soil and plant-associated and newly described type strains.</title>
        <authorList>
            <person name="Whitman W."/>
        </authorList>
    </citation>
    <scope>NUCLEOTIDE SEQUENCE [LARGE SCALE GENOMIC DNA]</scope>
    <source>
        <strain evidence="1 2">CECT 7282</strain>
    </source>
</reference>
<dbReference type="GO" id="GO:0016787">
    <property type="term" value="F:hydrolase activity"/>
    <property type="evidence" value="ECO:0007669"/>
    <property type="project" value="UniProtKB-KW"/>
</dbReference>
<accession>A0A839V655</accession>
<dbReference type="InterPro" id="IPR052159">
    <property type="entry name" value="Competence_DNA_uptake"/>
</dbReference>
<dbReference type="AlphaFoldDB" id="A0A839V655"/>
<dbReference type="Proteomes" id="UP000547614">
    <property type="component" value="Unassembled WGS sequence"/>
</dbReference>
<proteinExistence type="predicted"/>
<keyword evidence="2" id="KW-1185">Reference proteome</keyword>
<dbReference type="PANTHER" id="PTHR30619:SF1">
    <property type="entry name" value="RECOMBINATION PROTEIN 2"/>
    <property type="match status" value="1"/>
</dbReference>
<dbReference type="RefSeq" id="WP_183325369.1">
    <property type="nucleotide sequence ID" value="NZ_JACHXP010000007.1"/>
</dbReference>
<dbReference type="SUPFAM" id="SSF56281">
    <property type="entry name" value="Metallo-hydrolase/oxidoreductase"/>
    <property type="match status" value="1"/>
</dbReference>
<name>A0A839V655_9GAMM</name>
<organism evidence="1 2">
    <name type="scientific">Halomonas cerina</name>
    <dbReference type="NCBI Taxonomy" id="447424"/>
    <lineage>
        <taxon>Bacteria</taxon>
        <taxon>Pseudomonadati</taxon>
        <taxon>Pseudomonadota</taxon>
        <taxon>Gammaproteobacteria</taxon>
        <taxon>Oceanospirillales</taxon>
        <taxon>Halomonadaceae</taxon>
        <taxon>Halomonas</taxon>
    </lineage>
</organism>
<comment type="caution">
    <text evidence="1">The sequence shown here is derived from an EMBL/GenBank/DDBJ whole genome shotgun (WGS) entry which is preliminary data.</text>
</comment>
<protein>
    <submittedName>
        <fullName evidence="1">Beta-lactamase superfamily II metal-dependent hydrolase</fullName>
    </submittedName>
</protein>
<dbReference type="InterPro" id="IPR036866">
    <property type="entry name" value="RibonucZ/Hydroxyglut_hydro"/>
</dbReference>
<dbReference type="Gene3D" id="3.60.15.10">
    <property type="entry name" value="Ribonuclease Z/Hydroxyacylglutathione hydrolase-like"/>
    <property type="match status" value="1"/>
</dbReference>
<keyword evidence="1" id="KW-0378">Hydrolase</keyword>
<dbReference type="EMBL" id="JACHXP010000007">
    <property type="protein sequence ID" value="MBB3190621.1"/>
    <property type="molecule type" value="Genomic_DNA"/>
</dbReference>